<evidence type="ECO:0000313" key="3">
    <source>
        <dbReference type="Proteomes" id="UP001432209"/>
    </source>
</evidence>
<protein>
    <submittedName>
        <fullName evidence="2">Uncharacterized protein</fullName>
    </submittedName>
</protein>
<dbReference type="RefSeq" id="WP_329073927.1">
    <property type="nucleotide sequence ID" value="NZ_CP109495.1"/>
</dbReference>
<keyword evidence="3" id="KW-1185">Reference proteome</keyword>
<reference evidence="2" key="1">
    <citation type="submission" date="2022-10" db="EMBL/GenBank/DDBJ databases">
        <title>The complete genomes of actinobacterial strains from the NBC collection.</title>
        <authorList>
            <person name="Joergensen T.S."/>
            <person name="Alvarez Arevalo M."/>
            <person name="Sterndorff E.B."/>
            <person name="Faurdal D."/>
            <person name="Vuksanovic O."/>
            <person name="Mourched A.-S."/>
            <person name="Charusanti P."/>
            <person name="Shaw S."/>
            <person name="Blin K."/>
            <person name="Weber T."/>
        </authorList>
    </citation>
    <scope>NUCLEOTIDE SEQUENCE</scope>
    <source>
        <strain evidence="2">NBC_01432</strain>
    </source>
</reference>
<gene>
    <name evidence="2" type="ORF">OG442_01605</name>
</gene>
<feature type="compositionally biased region" description="Polar residues" evidence="1">
    <location>
        <begin position="1"/>
        <end position="12"/>
    </location>
</feature>
<dbReference type="Gene3D" id="3.90.470.20">
    <property type="entry name" value="4'-phosphopantetheinyl transferase domain"/>
    <property type="match status" value="1"/>
</dbReference>
<evidence type="ECO:0000256" key="1">
    <source>
        <dbReference type="SAM" id="MobiDB-lite"/>
    </source>
</evidence>
<name>A0ABZ1ZV74_STRNV</name>
<organism evidence="2 3">
    <name type="scientific">Streptomyces niveus</name>
    <name type="common">Streptomyces spheroides</name>
    <dbReference type="NCBI Taxonomy" id="193462"/>
    <lineage>
        <taxon>Bacteria</taxon>
        <taxon>Bacillati</taxon>
        <taxon>Actinomycetota</taxon>
        <taxon>Actinomycetes</taxon>
        <taxon>Kitasatosporales</taxon>
        <taxon>Streptomycetaceae</taxon>
        <taxon>Streptomyces</taxon>
    </lineage>
</organism>
<feature type="region of interest" description="Disordered" evidence="1">
    <location>
        <begin position="1"/>
        <end position="36"/>
    </location>
</feature>
<dbReference type="EMBL" id="CP109495">
    <property type="protein sequence ID" value="WUX50353.1"/>
    <property type="molecule type" value="Genomic_DNA"/>
</dbReference>
<dbReference type="Proteomes" id="UP001432209">
    <property type="component" value="Chromosome"/>
</dbReference>
<sequence>MEPLEPNSSPVPSTFPIVPAANPDGGWGAQRTPLPAPPLRLDPAQCDGELDAVVLRTFVVSTLPPDERRALRERLAPDERARLAAEMAGPEGERLLTVRAGLRLLLGQMLDADPAAVVMDDGPCPHCGRLHDRTACSPAGRRLHFATVWQGDLIVYAVCRFPVGLGLAVTDQPGREAWLRGRKPARLAAYREGVARGRCSRPRDGSVEYIVRYVDTAPEYGCVVSVVYEVPFH</sequence>
<proteinExistence type="predicted"/>
<accession>A0ABZ1ZV74</accession>
<dbReference type="InterPro" id="IPR037143">
    <property type="entry name" value="4-PPantetheinyl_Trfase_dom_sf"/>
</dbReference>
<evidence type="ECO:0000313" key="2">
    <source>
        <dbReference type="EMBL" id="WUX50353.1"/>
    </source>
</evidence>